<comment type="caution">
    <text evidence="1">The sequence shown here is derived from an EMBL/GenBank/DDBJ whole genome shotgun (WGS) entry which is preliminary data.</text>
</comment>
<dbReference type="Pfam" id="PF02552">
    <property type="entry name" value="CO_dh"/>
    <property type="match status" value="1"/>
</dbReference>
<evidence type="ECO:0000313" key="1">
    <source>
        <dbReference type="EMBL" id="HEW53222.1"/>
    </source>
</evidence>
<dbReference type="InterPro" id="IPR003704">
    <property type="entry name" value="CdhB"/>
</dbReference>
<reference evidence="1" key="1">
    <citation type="journal article" date="2020" name="mSystems">
        <title>Genome- and Community-Level Interaction Insights into Carbon Utilization and Element Cycling Functions of Hydrothermarchaeota in Hydrothermal Sediment.</title>
        <authorList>
            <person name="Zhou Z."/>
            <person name="Liu Y."/>
            <person name="Xu W."/>
            <person name="Pan J."/>
            <person name="Luo Z.H."/>
            <person name="Li M."/>
        </authorList>
    </citation>
    <scope>NUCLEOTIDE SEQUENCE [LARGE SCALE GENOMIC DNA]</scope>
    <source>
        <strain evidence="1">SpSt-16</strain>
    </source>
</reference>
<dbReference type="Gene3D" id="3.40.50.1220">
    <property type="entry name" value="TPP-binding domain"/>
    <property type="match status" value="1"/>
</dbReference>
<dbReference type="GO" id="GO:0019385">
    <property type="term" value="P:methanogenesis, from acetate"/>
    <property type="evidence" value="ECO:0007669"/>
    <property type="project" value="InterPro"/>
</dbReference>
<sequence length="175" mass="19888">MALEYWLRGDIPPGPIKAIVLTDINRVAEILKKHSGATAILLGPSILDIEKLYNEDVIGKFVEIARILNAPIITSVSGVIQKLDSMKFAEHRIEFPLELFRKLSRGVYSYKLLAVTGLRYAYEWLLLNHLKHYNPSINTISLDPYAQPNATWTMPSLPPQIWLKNLAQLIEILKK</sequence>
<accession>A0A7C2ZM88</accession>
<organism evidence="1">
    <name type="scientific">Ignisphaera aggregans</name>
    <dbReference type="NCBI Taxonomy" id="334771"/>
    <lineage>
        <taxon>Archaea</taxon>
        <taxon>Thermoproteota</taxon>
        <taxon>Thermoprotei</taxon>
        <taxon>Desulfurococcales</taxon>
        <taxon>Desulfurococcaceae</taxon>
        <taxon>Ignisphaera</taxon>
    </lineage>
</organism>
<evidence type="ECO:0008006" key="2">
    <source>
        <dbReference type="Google" id="ProtNLM"/>
    </source>
</evidence>
<dbReference type="SUPFAM" id="SSF52467">
    <property type="entry name" value="DHS-like NAD/FAD-binding domain"/>
    <property type="match status" value="1"/>
</dbReference>
<proteinExistence type="predicted"/>
<dbReference type="EMBL" id="DSGT01000009">
    <property type="protein sequence ID" value="HEW53222.1"/>
    <property type="molecule type" value="Genomic_DNA"/>
</dbReference>
<dbReference type="AlphaFoldDB" id="A0A7C2ZM88"/>
<dbReference type="InterPro" id="IPR029035">
    <property type="entry name" value="DHS-like_NAD/FAD-binding_dom"/>
</dbReference>
<gene>
    <name evidence="1" type="ORF">ENO77_03550</name>
</gene>
<name>A0A7C2ZM88_9CREN</name>
<protein>
    <recommendedName>
        <fullName evidence="2">CO dehydrogenase/acetyl-CoA synthase complex subunit epsilon</fullName>
    </recommendedName>
</protein>